<dbReference type="Pfam" id="PF02779">
    <property type="entry name" value="Transket_pyr"/>
    <property type="match status" value="1"/>
</dbReference>
<dbReference type="InterPro" id="IPR029061">
    <property type="entry name" value="THDP-binding"/>
</dbReference>
<dbReference type="Pfam" id="PF02780">
    <property type="entry name" value="Transketolase_C"/>
    <property type="match status" value="1"/>
</dbReference>
<organism evidence="5">
    <name type="scientific">uncultured Desulfobacterium sp</name>
    <dbReference type="NCBI Taxonomy" id="201089"/>
    <lineage>
        <taxon>Bacteria</taxon>
        <taxon>Pseudomonadati</taxon>
        <taxon>Thermodesulfobacteriota</taxon>
        <taxon>Desulfobacteria</taxon>
        <taxon>Desulfobacterales</taxon>
        <taxon>Desulfobacteriaceae</taxon>
        <taxon>Desulfobacterium</taxon>
        <taxon>environmental samples</taxon>
    </lineage>
</organism>
<dbReference type="PANTHER" id="PTHR43257">
    <property type="entry name" value="PYRUVATE DEHYDROGENASE E1 COMPONENT BETA SUBUNIT"/>
    <property type="match status" value="1"/>
</dbReference>
<feature type="domain" description="Transketolase-like pyrimidine-binding" evidence="4">
    <location>
        <begin position="7"/>
        <end position="182"/>
    </location>
</feature>
<dbReference type="GO" id="GO:0016491">
    <property type="term" value="F:oxidoreductase activity"/>
    <property type="evidence" value="ECO:0007669"/>
    <property type="project" value="UniProtKB-KW"/>
</dbReference>
<dbReference type="InterPro" id="IPR005475">
    <property type="entry name" value="Transketolase-like_Pyr-bd"/>
</dbReference>
<evidence type="ECO:0000256" key="1">
    <source>
        <dbReference type="ARBA" id="ARBA00001964"/>
    </source>
</evidence>
<name>A0A445MYP3_9BACT</name>
<dbReference type="Gene3D" id="3.40.50.970">
    <property type="match status" value="1"/>
</dbReference>
<proteinExistence type="predicted"/>
<dbReference type="CDD" id="cd07036">
    <property type="entry name" value="TPP_PYR_E1-PDHc-beta_like"/>
    <property type="match status" value="1"/>
</dbReference>
<keyword evidence="2 5" id="KW-0560">Oxidoreductase</keyword>
<reference evidence="5" key="1">
    <citation type="submission" date="2018-01" db="EMBL/GenBank/DDBJ databases">
        <authorList>
            <person name="Regsiter A."/>
            <person name="William W."/>
        </authorList>
    </citation>
    <scope>NUCLEOTIDE SEQUENCE</scope>
    <source>
        <strain evidence="5">TRIP AH-1</strain>
    </source>
</reference>
<comment type="cofactor">
    <cofactor evidence="1">
        <name>thiamine diphosphate</name>
        <dbReference type="ChEBI" id="CHEBI:58937"/>
    </cofactor>
</comment>
<dbReference type="InterPro" id="IPR033248">
    <property type="entry name" value="Transketolase_C"/>
</dbReference>
<evidence type="ECO:0000256" key="3">
    <source>
        <dbReference type="ARBA" id="ARBA00023052"/>
    </source>
</evidence>
<dbReference type="EMBL" id="OJIN01000167">
    <property type="protein sequence ID" value="SPD74607.1"/>
    <property type="molecule type" value="Genomic_DNA"/>
</dbReference>
<sequence length="340" mass="37232">MFLHRRLQYSLAINEAIHQMMEKDSSVFLIGQGVKSPWYVGNTASGLLERFGEERIIDTPVSENGITGAAVGAAITGMKPVVVHPRMDFMLYALDPIINQAANWYYMNGGKVAVPIVFWGIINRRGEQAAQHSQAIHAIFAHVPGLKVVMPAMAYDAKGLMIAAIQDPNPVVFVDERMLYSLEDEVPESVYSVEIGKGLIRRQGSDVTIVAVSLMVHEAMKAAEILAAEGVDAEVVDLRTVKPMDQELILNSVRKTGRIVVADVGWQSFGISAEIAALVAQHAFDVLKAPVLRVALPDCPAPASRKLEEAYYPTAEHIVEAVRKITLGEARLYEKKSEVC</sequence>
<evidence type="ECO:0000259" key="4">
    <source>
        <dbReference type="SMART" id="SM00861"/>
    </source>
</evidence>
<dbReference type="SUPFAM" id="SSF52922">
    <property type="entry name" value="TK C-terminal domain-like"/>
    <property type="match status" value="1"/>
</dbReference>
<dbReference type="SUPFAM" id="SSF52518">
    <property type="entry name" value="Thiamin diphosphate-binding fold (THDP-binding)"/>
    <property type="match status" value="1"/>
</dbReference>
<gene>
    <name evidence="5" type="primary">acoB</name>
    <name evidence="5" type="ORF">PITCH_A270013</name>
</gene>
<evidence type="ECO:0000256" key="2">
    <source>
        <dbReference type="ARBA" id="ARBA00023002"/>
    </source>
</evidence>
<dbReference type="EC" id="1.1.1.-" evidence="5"/>
<dbReference type="InterPro" id="IPR009014">
    <property type="entry name" value="Transketo_C/PFOR_II"/>
</dbReference>
<dbReference type="PANTHER" id="PTHR43257:SF2">
    <property type="entry name" value="PYRUVATE DEHYDROGENASE E1 COMPONENT SUBUNIT BETA"/>
    <property type="match status" value="1"/>
</dbReference>
<protein>
    <submittedName>
        <fullName evidence="5">Acetoin:2,6-dichlorophenolindophenol oxidoreductase subunit beta</fullName>
        <ecNumber evidence="5">1.1.1.-</ecNumber>
    </submittedName>
</protein>
<dbReference type="AlphaFoldDB" id="A0A445MYP3"/>
<dbReference type="FunFam" id="3.40.50.920:FF:000001">
    <property type="entry name" value="Pyruvate dehydrogenase E1 beta subunit"/>
    <property type="match status" value="1"/>
</dbReference>
<dbReference type="NCBIfam" id="NF006667">
    <property type="entry name" value="PRK09212.1"/>
    <property type="match status" value="1"/>
</dbReference>
<keyword evidence="3" id="KW-0786">Thiamine pyrophosphate</keyword>
<dbReference type="Gene3D" id="3.40.50.920">
    <property type="match status" value="1"/>
</dbReference>
<dbReference type="SMART" id="SM00861">
    <property type="entry name" value="Transket_pyr"/>
    <property type="match status" value="1"/>
</dbReference>
<accession>A0A445MYP3</accession>
<evidence type="ECO:0000313" key="5">
    <source>
        <dbReference type="EMBL" id="SPD74607.1"/>
    </source>
</evidence>